<protein>
    <submittedName>
        <fullName evidence="1">Uncharacterized protein</fullName>
    </submittedName>
</protein>
<name>A0AAD4VNZ0_PRUDU</name>
<keyword evidence="2" id="KW-1185">Reference proteome</keyword>
<accession>A0AAD4VNZ0</accession>
<dbReference type="AlphaFoldDB" id="A0AAD4VNZ0"/>
<evidence type="ECO:0000313" key="2">
    <source>
        <dbReference type="Proteomes" id="UP001054821"/>
    </source>
</evidence>
<dbReference type="Proteomes" id="UP001054821">
    <property type="component" value="Chromosome 5"/>
</dbReference>
<organism evidence="1 2">
    <name type="scientific">Prunus dulcis</name>
    <name type="common">Almond</name>
    <name type="synonym">Amygdalus dulcis</name>
    <dbReference type="NCBI Taxonomy" id="3755"/>
    <lineage>
        <taxon>Eukaryota</taxon>
        <taxon>Viridiplantae</taxon>
        <taxon>Streptophyta</taxon>
        <taxon>Embryophyta</taxon>
        <taxon>Tracheophyta</taxon>
        <taxon>Spermatophyta</taxon>
        <taxon>Magnoliopsida</taxon>
        <taxon>eudicotyledons</taxon>
        <taxon>Gunneridae</taxon>
        <taxon>Pentapetalae</taxon>
        <taxon>rosids</taxon>
        <taxon>fabids</taxon>
        <taxon>Rosales</taxon>
        <taxon>Rosaceae</taxon>
        <taxon>Amygdaloideae</taxon>
        <taxon>Amygdaleae</taxon>
        <taxon>Prunus</taxon>
    </lineage>
</organism>
<gene>
    <name evidence="1" type="ORF">L3X38_027956</name>
</gene>
<sequence>MTHKVTILDPPLHMGKHKIEQMNQHLRKYPIDIAHNTWKYPTSVKISSTLSKPRQTHVHTGCSQHLVKTKTNPYAQVARNETPFRPAVLPISFLSKLWQEKPGRSKRCLTQNEEVQPQENLGTQKALSLCAWIGEVSLNRIEWKRVKKNGEHNLVKLELPMPIKGGISYLANWDIQREQASSLTVGTFNSKQCSPFFFFSLLENHPKCNKAFVKRLEESSQATIPLFPYQTLPNLPLPLL</sequence>
<evidence type="ECO:0000313" key="1">
    <source>
        <dbReference type="EMBL" id="KAI5328559.1"/>
    </source>
</evidence>
<dbReference type="EMBL" id="JAJFAZ020000005">
    <property type="protein sequence ID" value="KAI5328559.1"/>
    <property type="molecule type" value="Genomic_DNA"/>
</dbReference>
<comment type="caution">
    <text evidence="1">The sequence shown here is derived from an EMBL/GenBank/DDBJ whole genome shotgun (WGS) entry which is preliminary data.</text>
</comment>
<reference evidence="1 2" key="1">
    <citation type="journal article" date="2022" name="G3 (Bethesda)">
        <title>Whole-genome sequence and methylome profiling of the almond [Prunus dulcis (Mill.) D.A. Webb] cultivar 'Nonpareil'.</title>
        <authorList>
            <person name="D'Amico-Willman K.M."/>
            <person name="Ouma W.Z."/>
            <person name="Meulia T."/>
            <person name="Sideli G.M."/>
            <person name="Gradziel T.M."/>
            <person name="Fresnedo-Ramirez J."/>
        </authorList>
    </citation>
    <scope>NUCLEOTIDE SEQUENCE [LARGE SCALE GENOMIC DNA]</scope>
    <source>
        <strain evidence="1">Clone GOH B32 T37-40</strain>
    </source>
</reference>
<proteinExistence type="predicted"/>